<reference evidence="4" key="1">
    <citation type="submission" date="2023-01" db="EMBL/GenBank/DDBJ databases">
        <title>Metagenome sequencing of chrysophaentin producing Chrysophaeum taylorii.</title>
        <authorList>
            <person name="Davison J."/>
            <person name="Bewley C."/>
        </authorList>
    </citation>
    <scope>NUCLEOTIDE SEQUENCE</scope>
    <source>
        <strain evidence="4">NIES-1699</strain>
    </source>
</reference>
<feature type="compositionally biased region" description="Polar residues" evidence="2">
    <location>
        <begin position="333"/>
        <end position="344"/>
    </location>
</feature>
<name>A0AAD7XN71_9STRA</name>
<protein>
    <recommendedName>
        <fullName evidence="3">J domain-containing protein</fullName>
    </recommendedName>
</protein>
<accession>A0AAD7XN71</accession>
<dbReference type="InterPro" id="IPR018253">
    <property type="entry name" value="DnaJ_domain_CS"/>
</dbReference>
<comment type="caution">
    <text evidence="4">The sequence shown here is derived from an EMBL/GenBank/DDBJ whole genome shotgun (WGS) entry which is preliminary data.</text>
</comment>
<evidence type="ECO:0000259" key="3">
    <source>
        <dbReference type="PROSITE" id="PS50076"/>
    </source>
</evidence>
<dbReference type="InterPro" id="IPR051948">
    <property type="entry name" value="Hsp70_co-chaperone_J-domain"/>
</dbReference>
<dbReference type="GO" id="GO:0005783">
    <property type="term" value="C:endoplasmic reticulum"/>
    <property type="evidence" value="ECO:0007669"/>
    <property type="project" value="TreeGrafter"/>
</dbReference>
<keyword evidence="5" id="KW-1185">Reference proteome</keyword>
<dbReference type="Pfam" id="PF00226">
    <property type="entry name" value="DnaJ"/>
    <property type="match status" value="1"/>
</dbReference>
<feature type="region of interest" description="Disordered" evidence="2">
    <location>
        <begin position="308"/>
        <end position="355"/>
    </location>
</feature>
<dbReference type="AlphaFoldDB" id="A0AAD7XN71"/>
<dbReference type="GO" id="GO:0051787">
    <property type="term" value="F:misfolded protein binding"/>
    <property type="evidence" value="ECO:0007669"/>
    <property type="project" value="TreeGrafter"/>
</dbReference>
<dbReference type="PROSITE" id="PS00636">
    <property type="entry name" value="DNAJ_1"/>
    <property type="match status" value="1"/>
</dbReference>
<dbReference type="PANTHER" id="PTHR44360">
    <property type="entry name" value="DNAJ HOMOLOG SUBFAMILY B MEMBER 9"/>
    <property type="match status" value="1"/>
</dbReference>
<organism evidence="4 5">
    <name type="scientific">Chrysophaeum taylorii</name>
    <dbReference type="NCBI Taxonomy" id="2483200"/>
    <lineage>
        <taxon>Eukaryota</taxon>
        <taxon>Sar</taxon>
        <taxon>Stramenopiles</taxon>
        <taxon>Ochrophyta</taxon>
        <taxon>Pelagophyceae</taxon>
        <taxon>Pelagomonadales</taxon>
        <taxon>Pelagomonadaceae</taxon>
        <taxon>Chrysophaeum</taxon>
    </lineage>
</organism>
<dbReference type="CDD" id="cd06257">
    <property type="entry name" value="DnaJ"/>
    <property type="match status" value="1"/>
</dbReference>
<feature type="compositionally biased region" description="Basic and acidic residues" evidence="2">
    <location>
        <begin position="180"/>
        <end position="190"/>
    </location>
</feature>
<feature type="domain" description="J" evidence="3">
    <location>
        <begin position="81"/>
        <end position="143"/>
    </location>
</feature>
<proteinExistence type="predicted"/>
<dbReference type="SMART" id="SM00271">
    <property type="entry name" value="DnaJ"/>
    <property type="match status" value="1"/>
</dbReference>
<evidence type="ECO:0000313" key="5">
    <source>
        <dbReference type="Proteomes" id="UP001230188"/>
    </source>
</evidence>
<dbReference type="PRINTS" id="PR00625">
    <property type="entry name" value="JDOMAIN"/>
</dbReference>
<dbReference type="GO" id="GO:0051087">
    <property type="term" value="F:protein-folding chaperone binding"/>
    <property type="evidence" value="ECO:0007669"/>
    <property type="project" value="TreeGrafter"/>
</dbReference>
<sequence length="415" mass="45234">MTSAYMDGTAGEVWVSALALSEEGRIHQAVFEFESVATDLERQLAAASRAASTQRVQALLVELLGKLHQEIEAHLAFLRGNLFAALEIPPTATTAEVKKAYRALALRYHPDKSGVSPKLFTIVQQAYETLSDPARRRRYAPDKSAQEWASYRQRHAHQLRAHLKKTDLENKTPSEASKPPTDEPNAKKQSEYPADEATTPTTELSGDAIRSMKIPELKARLSRLGVSLRGRLKRSDLEAELGRFASDAVDPSRLADELRALRHAERCRRALALPVDQLRALLRFAGQPPPSFFGRAALATAVAHAFSPDPACEEGGRHEKEEEEPAGAPRSSFVDQLRSQTGTTPARAVPATDPSTVRSEADFWMSGSKHASANPLFAAGEGSFGPHHFFVGEHPVPSPTTPVPVAAGGWFWGSS</sequence>
<dbReference type="EMBL" id="JAQMWT010000028">
    <property type="protein sequence ID" value="KAJ8613509.1"/>
    <property type="molecule type" value="Genomic_DNA"/>
</dbReference>
<dbReference type="SUPFAM" id="SSF46565">
    <property type="entry name" value="Chaperone J-domain"/>
    <property type="match status" value="1"/>
</dbReference>
<evidence type="ECO:0000256" key="1">
    <source>
        <dbReference type="ARBA" id="ARBA00023186"/>
    </source>
</evidence>
<dbReference type="Gene3D" id="1.10.287.110">
    <property type="entry name" value="DnaJ domain"/>
    <property type="match status" value="1"/>
</dbReference>
<dbReference type="Proteomes" id="UP001230188">
    <property type="component" value="Unassembled WGS sequence"/>
</dbReference>
<evidence type="ECO:0000313" key="4">
    <source>
        <dbReference type="EMBL" id="KAJ8613509.1"/>
    </source>
</evidence>
<gene>
    <name evidence="4" type="ORF">CTAYLR_002185</name>
</gene>
<evidence type="ECO:0000256" key="2">
    <source>
        <dbReference type="SAM" id="MobiDB-lite"/>
    </source>
</evidence>
<dbReference type="PANTHER" id="PTHR44360:SF1">
    <property type="entry name" value="DNAJ HOMOLOG SUBFAMILY B MEMBER 9"/>
    <property type="match status" value="1"/>
</dbReference>
<feature type="region of interest" description="Disordered" evidence="2">
    <location>
        <begin position="162"/>
        <end position="210"/>
    </location>
</feature>
<dbReference type="PROSITE" id="PS50076">
    <property type="entry name" value="DNAJ_2"/>
    <property type="match status" value="1"/>
</dbReference>
<dbReference type="GO" id="GO:0036503">
    <property type="term" value="P:ERAD pathway"/>
    <property type="evidence" value="ECO:0007669"/>
    <property type="project" value="TreeGrafter"/>
</dbReference>
<dbReference type="InterPro" id="IPR036869">
    <property type="entry name" value="J_dom_sf"/>
</dbReference>
<keyword evidence="1" id="KW-0143">Chaperone</keyword>
<dbReference type="InterPro" id="IPR001623">
    <property type="entry name" value="DnaJ_domain"/>
</dbReference>